<reference evidence="3" key="3">
    <citation type="submission" date="2025-08" db="UniProtKB">
        <authorList>
            <consortium name="Ensembl"/>
        </authorList>
    </citation>
    <scope>IDENTIFICATION</scope>
</reference>
<dbReference type="Ensembl" id="ENSACLT00000009382.2">
    <property type="protein sequence ID" value="ENSACLP00000009167.2"/>
    <property type="gene ID" value="ENSACLG00000006257.2"/>
</dbReference>
<dbReference type="Pfam" id="PF00619">
    <property type="entry name" value="CARD"/>
    <property type="match status" value="1"/>
</dbReference>
<dbReference type="Bgee" id="ENSACLG00000006257">
    <property type="expression patterns" value="Expressed in spleen"/>
</dbReference>
<dbReference type="GeneTree" id="ENSGT00940000177079"/>
<reference evidence="4" key="2">
    <citation type="submission" date="2023-03" db="EMBL/GenBank/DDBJ databases">
        <authorList>
            <consortium name="Wellcome Sanger Institute Data Sharing"/>
        </authorList>
    </citation>
    <scope>NUCLEOTIDE SEQUENCE [LARGE SCALE GENOMIC DNA]</scope>
</reference>
<dbReference type="InterPro" id="IPR011029">
    <property type="entry name" value="DEATH-like_dom_sf"/>
</dbReference>
<feature type="region of interest" description="Disordered" evidence="1">
    <location>
        <begin position="1"/>
        <end position="30"/>
    </location>
</feature>
<feature type="domain" description="CARD" evidence="2">
    <location>
        <begin position="24"/>
        <end position="117"/>
    </location>
</feature>
<dbReference type="GO" id="GO:0042981">
    <property type="term" value="P:regulation of apoptotic process"/>
    <property type="evidence" value="ECO:0007669"/>
    <property type="project" value="InterPro"/>
</dbReference>
<dbReference type="OMA" id="EACKITI"/>
<dbReference type="STRING" id="8154.ENSACLP00000009167"/>
<evidence type="ECO:0000259" key="2">
    <source>
        <dbReference type="PROSITE" id="PS50209"/>
    </source>
</evidence>
<accession>A0A3P8NWN9</accession>
<dbReference type="AlphaFoldDB" id="A0A3P8NWN9"/>
<organism evidence="3 4">
    <name type="scientific">Astatotilapia calliptera</name>
    <name type="common">Eastern happy</name>
    <name type="synonym">Chromis callipterus</name>
    <dbReference type="NCBI Taxonomy" id="8154"/>
    <lineage>
        <taxon>Eukaryota</taxon>
        <taxon>Metazoa</taxon>
        <taxon>Chordata</taxon>
        <taxon>Craniata</taxon>
        <taxon>Vertebrata</taxon>
        <taxon>Euteleostomi</taxon>
        <taxon>Actinopterygii</taxon>
        <taxon>Neopterygii</taxon>
        <taxon>Teleostei</taxon>
        <taxon>Neoteleostei</taxon>
        <taxon>Acanthomorphata</taxon>
        <taxon>Ovalentaria</taxon>
        <taxon>Cichlomorphae</taxon>
        <taxon>Cichliformes</taxon>
        <taxon>Cichlidae</taxon>
        <taxon>African cichlids</taxon>
        <taxon>Pseudocrenilabrinae</taxon>
        <taxon>Haplochromini</taxon>
        <taxon>Astatotilapia</taxon>
    </lineage>
</organism>
<dbReference type="Gene3D" id="1.10.533.10">
    <property type="entry name" value="Death Domain, Fas"/>
    <property type="match status" value="1"/>
</dbReference>
<evidence type="ECO:0000256" key="1">
    <source>
        <dbReference type="SAM" id="MobiDB-lite"/>
    </source>
</evidence>
<evidence type="ECO:0000313" key="4">
    <source>
        <dbReference type="Proteomes" id="UP000265100"/>
    </source>
</evidence>
<reference evidence="3" key="4">
    <citation type="submission" date="2025-09" db="UniProtKB">
        <authorList>
            <consortium name="Ensembl"/>
        </authorList>
    </citation>
    <scope>IDENTIFICATION</scope>
</reference>
<reference evidence="3 4" key="1">
    <citation type="submission" date="2018-05" db="EMBL/GenBank/DDBJ databases">
        <authorList>
            <person name="Datahose"/>
        </authorList>
    </citation>
    <scope>NUCLEOTIDE SEQUENCE</scope>
</reference>
<dbReference type="SUPFAM" id="SSF47986">
    <property type="entry name" value="DEATH domain"/>
    <property type="match status" value="1"/>
</dbReference>
<protein>
    <recommendedName>
        <fullName evidence="2">CARD domain-containing protein</fullName>
    </recommendedName>
</protein>
<name>A0A3P8NWN9_ASTCA</name>
<proteinExistence type="predicted"/>
<dbReference type="InterPro" id="IPR001315">
    <property type="entry name" value="CARD"/>
</dbReference>
<keyword evidence="4" id="KW-1185">Reference proteome</keyword>
<dbReference type="SMART" id="SM00114">
    <property type="entry name" value="CARD"/>
    <property type="match status" value="1"/>
</dbReference>
<sequence>MESAAETVKKRKMMEEPKEQPAKAAPSAEEELARVRSDFVSRVTIEILNLLLGALVSDGVLRELEKESILEKNLARADKARSFIDTVRKKGDEACKITIKHLQIKDPSLFSLLRLKSDPSAQQDTLQKCQPKLKSVLRKKFQCVFE</sequence>
<evidence type="ECO:0000313" key="3">
    <source>
        <dbReference type="Ensembl" id="ENSACLP00000009167.2"/>
    </source>
</evidence>
<dbReference type="PROSITE" id="PS50209">
    <property type="entry name" value="CARD"/>
    <property type="match status" value="1"/>
</dbReference>
<dbReference type="Proteomes" id="UP000265100">
    <property type="component" value="Chromosome 9"/>
</dbReference>